<evidence type="ECO:0000256" key="1">
    <source>
        <dbReference type="ARBA" id="ARBA00002932"/>
    </source>
</evidence>
<evidence type="ECO:0000313" key="9">
    <source>
        <dbReference type="EMBL" id="ASO75820.1"/>
    </source>
</evidence>
<keyword evidence="9" id="KW-0934">Plastid</keyword>
<accession>A0A222AHH4</accession>
<dbReference type="SUPFAM" id="SSF50249">
    <property type="entry name" value="Nucleic acid-binding proteins"/>
    <property type="match status" value="1"/>
</dbReference>
<gene>
    <name evidence="9" type="primary">rps17</name>
</gene>
<evidence type="ECO:0000256" key="2">
    <source>
        <dbReference type="ARBA" id="ARBA00010254"/>
    </source>
</evidence>
<comment type="function">
    <text evidence="1">One of the primary rRNA binding proteins, it binds specifically to the 5'-end of 16S ribosomal RNA.</text>
</comment>
<evidence type="ECO:0000256" key="7">
    <source>
        <dbReference type="ARBA" id="ARBA00035251"/>
    </source>
</evidence>
<evidence type="ECO:0000256" key="4">
    <source>
        <dbReference type="ARBA" id="ARBA00022884"/>
    </source>
</evidence>
<dbReference type="EMBL" id="KY856939">
    <property type="protein sequence ID" value="ASO75820.1"/>
    <property type="molecule type" value="Genomic_DNA"/>
</dbReference>
<dbReference type="RefSeq" id="YP_009420332.1">
    <property type="nucleotide sequence ID" value="NC_035720.1"/>
</dbReference>
<dbReference type="InterPro" id="IPR012340">
    <property type="entry name" value="NA-bd_OB-fold"/>
</dbReference>
<evidence type="ECO:0000256" key="3">
    <source>
        <dbReference type="ARBA" id="ARBA00022730"/>
    </source>
</evidence>
<name>A0A222AHH4_9CRYP</name>
<dbReference type="GO" id="GO:0003735">
    <property type="term" value="F:structural constituent of ribosome"/>
    <property type="evidence" value="ECO:0007669"/>
    <property type="project" value="InterPro"/>
</dbReference>
<keyword evidence="5 8" id="KW-0689">Ribosomal protein</keyword>
<dbReference type="GeneID" id="33910102"/>
<dbReference type="Gene3D" id="2.40.50.140">
    <property type="entry name" value="Nucleic acid-binding proteins"/>
    <property type="match status" value="1"/>
</dbReference>
<reference evidence="9" key="1">
    <citation type="journal article" date="2017" name="Genome Biol. Evol.">
        <title>Evolutionary Dynamics of Cryptophyte Plastid Genomes.</title>
        <authorList>
            <person name="Kim J.I."/>
            <person name="Moore C.E."/>
            <person name="Archibald J.M."/>
            <person name="Bhattacharya D."/>
            <person name="Yi G."/>
            <person name="Yoon H.S."/>
            <person name="Shin W."/>
        </authorList>
    </citation>
    <scope>NUCLEOTIDE SEQUENCE</scope>
    <source>
        <strain evidence="9">CNUKR</strain>
    </source>
</reference>
<dbReference type="InterPro" id="IPR019984">
    <property type="entry name" value="Ribosomal_uS17_bact/chlr"/>
</dbReference>
<protein>
    <recommendedName>
        <fullName evidence="7">Small ribosomal subunit protein uS17c</fullName>
    </recommendedName>
</protein>
<dbReference type="NCBIfam" id="TIGR03635">
    <property type="entry name" value="uS17_bact"/>
    <property type="match status" value="1"/>
</dbReference>
<dbReference type="GO" id="GO:0006412">
    <property type="term" value="P:translation"/>
    <property type="evidence" value="ECO:0007669"/>
    <property type="project" value="InterPro"/>
</dbReference>
<dbReference type="InterPro" id="IPR000266">
    <property type="entry name" value="Ribosomal_uS17"/>
</dbReference>
<sequence length="90" mass="10374">MPIKERSGVVISNKMEKTIVVSIENRITHKKIWKVIAKTKKYKAHDEKNECQVGDVVTITETRPLSKTKRWNLKVIKQKSSRINISSLGE</sequence>
<organism evidence="9">
    <name type="scientific">Cryptomonas curvata</name>
    <dbReference type="NCBI Taxonomy" id="233186"/>
    <lineage>
        <taxon>Eukaryota</taxon>
        <taxon>Cryptophyceae</taxon>
        <taxon>Cryptomonadales</taxon>
        <taxon>Cryptomonadaceae</taxon>
        <taxon>Cryptomonas</taxon>
    </lineage>
</organism>
<geneLocation type="plastid" evidence="9"/>
<dbReference type="AlphaFoldDB" id="A0A222AHH4"/>
<dbReference type="PANTHER" id="PTHR10744:SF1">
    <property type="entry name" value="SMALL RIBOSOMAL SUBUNIT PROTEIN US17M"/>
    <property type="match status" value="1"/>
</dbReference>
<dbReference type="PANTHER" id="PTHR10744">
    <property type="entry name" value="40S RIBOSOMAL PROTEIN S11 FAMILY MEMBER"/>
    <property type="match status" value="1"/>
</dbReference>
<dbReference type="Pfam" id="PF00366">
    <property type="entry name" value="Ribosomal_S17"/>
    <property type="match status" value="1"/>
</dbReference>
<keyword evidence="4" id="KW-0694">RNA-binding</keyword>
<evidence type="ECO:0000256" key="5">
    <source>
        <dbReference type="ARBA" id="ARBA00022980"/>
    </source>
</evidence>
<comment type="similarity">
    <text evidence="2 8">Belongs to the universal ribosomal protein uS17 family.</text>
</comment>
<dbReference type="CDD" id="cd00364">
    <property type="entry name" value="Ribosomal_uS17"/>
    <property type="match status" value="1"/>
</dbReference>
<dbReference type="GO" id="GO:0022627">
    <property type="term" value="C:cytosolic small ribosomal subunit"/>
    <property type="evidence" value="ECO:0007669"/>
    <property type="project" value="TreeGrafter"/>
</dbReference>
<dbReference type="InterPro" id="IPR019979">
    <property type="entry name" value="Ribosomal_uS17_CS"/>
</dbReference>
<evidence type="ECO:0000256" key="8">
    <source>
        <dbReference type="RuleBase" id="RU003872"/>
    </source>
</evidence>
<keyword evidence="6 8" id="KW-0687">Ribonucleoprotein</keyword>
<evidence type="ECO:0000256" key="6">
    <source>
        <dbReference type="ARBA" id="ARBA00023274"/>
    </source>
</evidence>
<dbReference type="NCBIfam" id="NF004123">
    <property type="entry name" value="PRK05610.1"/>
    <property type="match status" value="1"/>
</dbReference>
<dbReference type="GO" id="GO:0019843">
    <property type="term" value="F:rRNA binding"/>
    <property type="evidence" value="ECO:0007669"/>
    <property type="project" value="UniProtKB-KW"/>
</dbReference>
<proteinExistence type="inferred from homology"/>
<dbReference type="HAMAP" id="MF_01345_B">
    <property type="entry name" value="Ribosomal_uS17_B"/>
    <property type="match status" value="1"/>
</dbReference>
<dbReference type="PROSITE" id="PS00056">
    <property type="entry name" value="RIBOSOMAL_S17"/>
    <property type="match status" value="1"/>
</dbReference>
<keyword evidence="3" id="KW-0699">rRNA-binding</keyword>
<dbReference type="PRINTS" id="PR00973">
    <property type="entry name" value="RIBOSOMALS17"/>
</dbReference>